<keyword evidence="4" id="KW-1185">Reference proteome</keyword>
<dbReference type="Gene3D" id="2.60.40.10">
    <property type="entry name" value="Immunoglobulins"/>
    <property type="match status" value="2"/>
</dbReference>
<dbReference type="InterPro" id="IPR052615">
    <property type="entry name" value="FGFRL"/>
</dbReference>
<feature type="region of interest" description="Disordered" evidence="1">
    <location>
        <begin position="357"/>
        <end position="407"/>
    </location>
</feature>
<dbReference type="SMART" id="SM00409">
    <property type="entry name" value="IG"/>
    <property type="match status" value="2"/>
</dbReference>
<evidence type="ECO:0000259" key="2">
    <source>
        <dbReference type="PROSITE" id="PS50835"/>
    </source>
</evidence>
<dbReference type="InterPro" id="IPR003599">
    <property type="entry name" value="Ig_sub"/>
</dbReference>
<dbReference type="EMBL" id="CP111012">
    <property type="protein sequence ID" value="WAQ95021.1"/>
    <property type="molecule type" value="Genomic_DNA"/>
</dbReference>
<feature type="domain" description="Ig-like" evidence="2">
    <location>
        <begin position="87"/>
        <end position="226"/>
    </location>
</feature>
<feature type="non-terminal residue" evidence="3">
    <location>
        <position position="413"/>
    </location>
</feature>
<sequence>FQEKLDVGGNQYSEDLSSAEADNIFIRVSHELARALLPGIGPVYSLLWDPDHCKHIVIACHDFFIVIANRTRQSLLQGPEWKEDSDPYLNVYQKSEMEGNELKLSCPAKGRPKPDIIWYKDNEPFFPRTSEVLVIVKATGLGYCRSNRSWLLSKQLVLLLSKQQVLVIVKATGPGYCQSNRSWLLSKQHVLIRMKGINLKFTALQILDRGNYTCLAQNTEGKVEFTYVVDVVEKIWPLEVNVSSNVTIYEGENAQFFCRVLNDRSARIQWLMIIPDDPPSHRFLQSENESPEILILHDVTVADAGQYTCLIGNEFGNDFDDPYVNPYDQNNLYNTNTNTFDPDDTFVYNRNNEWETPEFIDTNDPNYPGNVRNKEPEAEDDQNDTFNVGDQGARNGTSSTTTEEGEIGEICYI</sequence>
<dbReference type="Pfam" id="PF07679">
    <property type="entry name" value="I-set"/>
    <property type="match status" value="1"/>
</dbReference>
<dbReference type="InterPro" id="IPR003598">
    <property type="entry name" value="Ig_sub2"/>
</dbReference>
<protein>
    <submittedName>
        <fullName evidence="3">FGFR4-like protein</fullName>
    </submittedName>
</protein>
<evidence type="ECO:0000313" key="4">
    <source>
        <dbReference type="Proteomes" id="UP001164746"/>
    </source>
</evidence>
<dbReference type="InterPro" id="IPR007110">
    <property type="entry name" value="Ig-like_dom"/>
</dbReference>
<organism evidence="3 4">
    <name type="scientific">Mya arenaria</name>
    <name type="common">Soft-shell clam</name>
    <dbReference type="NCBI Taxonomy" id="6604"/>
    <lineage>
        <taxon>Eukaryota</taxon>
        <taxon>Metazoa</taxon>
        <taxon>Spiralia</taxon>
        <taxon>Lophotrochozoa</taxon>
        <taxon>Mollusca</taxon>
        <taxon>Bivalvia</taxon>
        <taxon>Autobranchia</taxon>
        <taxon>Heteroconchia</taxon>
        <taxon>Euheterodonta</taxon>
        <taxon>Imparidentia</taxon>
        <taxon>Neoheterodontei</taxon>
        <taxon>Myida</taxon>
        <taxon>Myoidea</taxon>
        <taxon>Myidae</taxon>
        <taxon>Mya</taxon>
    </lineage>
</organism>
<dbReference type="PROSITE" id="PS50835">
    <property type="entry name" value="IG_LIKE"/>
    <property type="match status" value="2"/>
</dbReference>
<dbReference type="InterPro" id="IPR013098">
    <property type="entry name" value="Ig_I-set"/>
</dbReference>
<name>A0ABY7DD97_MYAAR</name>
<evidence type="ECO:0000313" key="3">
    <source>
        <dbReference type="EMBL" id="WAQ95021.1"/>
    </source>
</evidence>
<dbReference type="InterPro" id="IPR036179">
    <property type="entry name" value="Ig-like_dom_sf"/>
</dbReference>
<dbReference type="PANTHER" id="PTHR19890:SF10">
    <property type="entry name" value="FIBROBLAST GROWTH FACTOR RECEPTOR-LIKE 1"/>
    <property type="match status" value="1"/>
</dbReference>
<evidence type="ECO:0000256" key="1">
    <source>
        <dbReference type="SAM" id="MobiDB-lite"/>
    </source>
</evidence>
<proteinExistence type="predicted"/>
<feature type="domain" description="Ig-like" evidence="2">
    <location>
        <begin position="237"/>
        <end position="325"/>
    </location>
</feature>
<reference evidence="3" key="1">
    <citation type="submission" date="2022-11" db="EMBL/GenBank/DDBJ databases">
        <title>Centuries of genome instability and evolution in soft-shell clam transmissible cancer (bioRxiv).</title>
        <authorList>
            <person name="Hart S.F.M."/>
            <person name="Yonemitsu M.A."/>
            <person name="Giersch R.M."/>
            <person name="Beal B.F."/>
            <person name="Arriagada G."/>
            <person name="Davis B.W."/>
            <person name="Ostrander E.A."/>
            <person name="Goff S.P."/>
            <person name="Metzger M.J."/>
        </authorList>
    </citation>
    <scope>NUCLEOTIDE SEQUENCE</scope>
    <source>
        <strain evidence="3">MELC-2E11</strain>
        <tissue evidence="3">Siphon/mantle</tissue>
    </source>
</reference>
<dbReference type="InterPro" id="IPR013783">
    <property type="entry name" value="Ig-like_fold"/>
</dbReference>
<accession>A0ABY7DD97</accession>
<feature type="compositionally biased region" description="Low complexity" evidence="1">
    <location>
        <begin position="396"/>
        <end position="407"/>
    </location>
</feature>
<dbReference type="SUPFAM" id="SSF48726">
    <property type="entry name" value="Immunoglobulin"/>
    <property type="match status" value="2"/>
</dbReference>
<dbReference type="Proteomes" id="UP001164746">
    <property type="component" value="Chromosome 1"/>
</dbReference>
<gene>
    <name evidence="3" type="ORF">MAR_007492</name>
</gene>
<dbReference type="PANTHER" id="PTHR19890">
    <property type="entry name" value="FIBROBLAST GROWTH FACTOR RECEPTOR"/>
    <property type="match status" value="1"/>
</dbReference>
<dbReference type="SMART" id="SM00408">
    <property type="entry name" value="IGc2"/>
    <property type="match status" value="2"/>
</dbReference>